<dbReference type="GeneID" id="80346762"/>
<keyword evidence="2" id="KW-1185">Reference proteome</keyword>
<dbReference type="KEGG" id="nwl:NWFMUON74_21990"/>
<proteinExistence type="predicted"/>
<evidence type="ECO:0008006" key="3">
    <source>
        <dbReference type="Google" id="ProtNLM"/>
    </source>
</evidence>
<dbReference type="SUPFAM" id="SSF140453">
    <property type="entry name" value="EsxAB dimer-like"/>
    <property type="match status" value="1"/>
</dbReference>
<evidence type="ECO:0000313" key="2">
    <source>
        <dbReference type="Proteomes" id="UP000516173"/>
    </source>
</evidence>
<dbReference type="RefSeq" id="WP_187687693.1">
    <property type="nucleotide sequence ID" value="NZ_AP023396.1"/>
</dbReference>
<reference evidence="1 2" key="1">
    <citation type="submission" date="2020-08" db="EMBL/GenBank/DDBJ databases">
        <title>Genome Sequencing of Nocardia wallacei strain FMUON74 and assembly.</title>
        <authorList>
            <person name="Toyokawa M."/>
            <person name="Uesaka K."/>
        </authorList>
    </citation>
    <scope>NUCLEOTIDE SEQUENCE [LARGE SCALE GENOMIC DNA]</scope>
    <source>
        <strain evidence="1 2">FMUON74</strain>
    </source>
</reference>
<dbReference type="AlphaFoldDB" id="A0A7G1KGU4"/>
<sequence>MDPLRVDPAALRATQPRFTDVGTRVKNALTLLQESITAEGRCWGDDEVGKAFETNYVGIDELVQSVDGLSSLLTRIGENMAQSADLLAGQDGANAGGLAV</sequence>
<organism evidence="1 2">
    <name type="scientific">Nocardia wallacei</name>
    <dbReference type="NCBI Taxonomy" id="480035"/>
    <lineage>
        <taxon>Bacteria</taxon>
        <taxon>Bacillati</taxon>
        <taxon>Actinomycetota</taxon>
        <taxon>Actinomycetes</taxon>
        <taxon>Mycobacteriales</taxon>
        <taxon>Nocardiaceae</taxon>
        <taxon>Nocardia</taxon>
    </lineage>
</organism>
<dbReference type="EMBL" id="AP023396">
    <property type="protein sequence ID" value="BCK54427.1"/>
    <property type="molecule type" value="Genomic_DNA"/>
</dbReference>
<dbReference type="Proteomes" id="UP000516173">
    <property type="component" value="Chromosome"/>
</dbReference>
<dbReference type="Gene3D" id="1.10.287.1060">
    <property type="entry name" value="ESAT-6-like"/>
    <property type="match status" value="1"/>
</dbReference>
<accession>A0A7G1KGU4</accession>
<dbReference type="InterPro" id="IPR036689">
    <property type="entry name" value="ESAT-6-like_sf"/>
</dbReference>
<evidence type="ECO:0000313" key="1">
    <source>
        <dbReference type="EMBL" id="BCK54427.1"/>
    </source>
</evidence>
<name>A0A7G1KGU4_9NOCA</name>
<gene>
    <name evidence="1" type="ORF">NWFMUON74_21990</name>
</gene>
<protein>
    <recommendedName>
        <fullName evidence="3">WXG100 family type VII secretion target</fullName>
    </recommendedName>
</protein>